<keyword evidence="3" id="KW-0929">Antimicrobial</keyword>
<dbReference type="InterPro" id="IPR001916">
    <property type="entry name" value="Glyco_hydro_22"/>
</dbReference>
<dbReference type="EMBL" id="OU900101">
    <property type="protein sequence ID" value="CAG9864705.1"/>
    <property type="molecule type" value="Genomic_DNA"/>
</dbReference>
<proteinExistence type="inferred from homology"/>
<organism evidence="8 9">
    <name type="scientific">Phyllotreta striolata</name>
    <name type="common">Striped flea beetle</name>
    <name type="synonym">Crioceris striolata</name>
    <dbReference type="NCBI Taxonomy" id="444603"/>
    <lineage>
        <taxon>Eukaryota</taxon>
        <taxon>Metazoa</taxon>
        <taxon>Ecdysozoa</taxon>
        <taxon>Arthropoda</taxon>
        <taxon>Hexapoda</taxon>
        <taxon>Insecta</taxon>
        <taxon>Pterygota</taxon>
        <taxon>Neoptera</taxon>
        <taxon>Endopterygota</taxon>
        <taxon>Coleoptera</taxon>
        <taxon>Polyphaga</taxon>
        <taxon>Cucujiformia</taxon>
        <taxon>Chrysomeloidea</taxon>
        <taxon>Chrysomelidae</taxon>
        <taxon>Galerucinae</taxon>
        <taxon>Alticini</taxon>
        <taxon>Phyllotreta</taxon>
    </lineage>
</organism>
<evidence type="ECO:0000256" key="4">
    <source>
        <dbReference type="ARBA" id="ARBA00023157"/>
    </source>
</evidence>
<protein>
    <recommendedName>
        <fullName evidence="2">lysozyme</fullName>
        <ecNumber evidence="2">3.2.1.17</ecNumber>
    </recommendedName>
</protein>
<dbReference type="Gene3D" id="1.10.530.10">
    <property type="match status" value="1"/>
</dbReference>
<dbReference type="InterPro" id="IPR023346">
    <property type="entry name" value="Lysozyme-like_dom_sf"/>
</dbReference>
<keyword evidence="3" id="KW-0081">Bacteriolytic enzyme</keyword>
<dbReference type="PANTHER" id="PTHR11407">
    <property type="entry name" value="LYSOZYME C"/>
    <property type="match status" value="1"/>
</dbReference>
<feature type="signal peptide" evidence="7">
    <location>
        <begin position="1"/>
        <end position="21"/>
    </location>
</feature>
<gene>
    <name evidence="8" type="ORF">PHYEVI_LOCUS10956</name>
</gene>
<evidence type="ECO:0000256" key="6">
    <source>
        <dbReference type="RuleBase" id="RU004440"/>
    </source>
</evidence>
<dbReference type="AlphaFoldDB" id="A0A9N9XWE9"/>
<feature type="chain" id="PRO_5040357294" description="lysozyme" evidence="7">
    <location>
        <begin position="22"/>
        <end position="146"/>
    </location>
</feature>
<evidence type="ECO:0000313" key="9">
    <source>
        <dbReference type="Proteomes" id="UP001153712"/>
    </source>
</evidence>
<dbReference type="SUPFAM" id="SSF53955">
    <property type="entry name" value="Lysozyme-like"/>
    <property type="match status" value="1"/>
</dbReference>
<comment type="catalytic activity">
    <reaction evidence="1">
        <text>Hydrolysis of (1-&gt;4)-beta-linkages between N-acetylmuramic acid and N-acetyl-D-glucosamine residues in a peptidoglycan and between N-acetyl-D-glucosamine residues in chitodextrins.</text>
        <dbReference type="EC" id="3.2.1.17"/>
    </reaction>
</comment>
<sequence>MKSAIFLYAIAAFLWDSQSDAKVFERCQLARELAKHGVPDEQIPTFVCIASRESGGDSGKIDYKTGRHGVFQIDEHVWCSPYERPGRECEASCSSFRDDFIGDDIACAMKIYKDTKQLSSVGYDAWGSYWEHCASGNNLEYVEGCY</sequence>
<keyword evidence="5" id="KW-0378">Hydrolase</keyword>
<keyword evidence="5" id="KW-0326">Glycosidase</keyword>
<evidence type="ECO:0000256" key="2">
    <source>
        <dbReference type="ARBA" id="ARBA00012732"/>
    </source>
</evidence>
<dbReference type="EC" id="3.2.1.17" evidence="2"/>
<dbReference type="GO" id="GO:0042742">
    <property type="term" value="P:defense response to bacterium"/>
    <property type="evidence" value="ECO:0007669"/>
    <property type="project" value="UniProtKB-KW"/>
</dbReference>
<dbReference type="Proteomes" id="UP001153712">
    <property type="component" value="Chromosome 8"/>
</dbReference>
<name>A0A9N9XWE9_PHYSR</name>
<dbReference type="OrthoDB" id="17373at2759"/>
<accession>A0A9N9XWE9</accession>
<keyword evidence="9" id="KW-1185">Reference proteome</keyword>
<evidence type="ECO:0000256" key="7">
    <source>
        <dbReference type="SAM" id="SignalP"/>
    </source>
</evidence>
<keyword evidence="4" id="KW-1015">Disulfide bond</keyword>
<dbReference type="SMART" id="SM00263">
    <property type="entry name" value="LYZ1"/>
    <property type="match status" value="1"/>
</dbReference>
<dbReference type="PROSITE" id="PS51348">
    <property type="entry name" value="GLYCOSYL_HYDROL_F22_2"/>
    <property type="match status" value="1"/>
</dbReference>
<reference evidence="8" key="1">
    <citation type="submission" date="2022-01" db="EMBL/GenBank/DDBJ databases">
        <authorList>
            <person name="King R."/>
        </authorList>
    </citation>
    <scope>NUCLEOTIDE SEQUENCE</scope>
</reference>
<evidence type="ECO:0000256" key="1">
    <source>
        <dbReference type="ARBA" id="ARBA00000632"/>
    </source>
</evidence>
<keyword evidence="7" id="KW-0732">Signal</keyword>
<comment type="similarity">
    <text evidence="6">Belongs to the glycosyl hydrolase 22 family.</text>
</comment>
<dbReference type="Pfam" id="PF00062">
    <property type="entry name" value="Lys"/>
    <property type="match status" value="1"/>
</dbReference>
<dbReference type="PANTHER" id="PTHR11407:SF63">
    <property type="entry name" value="LYSOZYME C"/>
    <property type="match status" value="1"/>
</dbReference>
<dbReference type="PRINTS" id="PR00135">
    <property type="entry name" value="LYZLACT"/>
</dbReference>
<evidence type="ECO:0000313" key="8">
    <source>
        <dbReference type="EMBL" id="CAG9864705.1"/>
    </source>
</evidence>
<evidence type="ECO:0000256" key="3">
    <source>
        <dbReference type="ARBA" id="ARBA00022638"/>
    </source>
</evidence>
<dbReference type="GO" id="GO:0031640">
    <property type="term" value="P:killing of cells of another organism"/>
    <property type="evidence" value="ECO:0007669"/>
    <property type="project" value="UniProtKB-KW"/>
</dbReference>
<evidence type="ECO:0000256" key="5">
    <source>
        <dbReference type="ARBA" id="ARBA00023295"/>
    </source>
</evidence>
<dbReference type="GO" id="GO:0003796">
    <property type="term" value="F:lysozyme activity"/>
    <property type="evidence" value="ECO:0007669"/>
    <property type="project" value="UniProtKB-EC"/>
</dbReference>